<dbReference type="PROSITE" id="PS50118">
    <property type="entry name" value="HMG_BOX_2"/>
    <property type="match status" value="1"/>
</dbReference>
<dbReference type="SMART" id="SM00398">
    <property type="entry name" value="HMG"/>
    <property type="match status" value="1"/>
</dbReference>
<evidence type="ECO:0000313" key="6">
    <source>
        <dbReference type="EMBL" id="KAK8874359.1"/>
    </source>
</evidence>
<evidence type="ECO:0000256" key="2">
    <source>
        <dbReference type="ARBA" id="ARBA00023242"/>
    </source>
</evidence>
<feature type="region of interest" description="Disordered" evidence="4">
    <location>
        <begin position="641"/>
        <end position="666"/>
    </location>
</feature>
<evidence type="ECO:0000256" key="3">
    <source>
        <dbReference type="PROSITE-ProRule" id="PRU00267"/>
    </source>
</evidence>
<keyword evidence="1 3" id="KW-0238">DNA-binding</keyword>
<dbReference type="EMBL" id="JAPCWZ010000003">
    <property type="protein sequence ID" value="KAK8874359.1"/>
    <property type="molecule type" value="Genomic_DNA"/>
</dbReference>
<dbReference type="PANTHER" id="PTHR45789:SF2">
    <property type="entry name" value="FI18025P1"/>
    <property type="match status" value="1"/>
</dbReference>
<dbReference type="InterPro" id="IPR009071">
    <property type="entry name" value="HMG_box_dom"/>
</dbReference>
<evidence type="ECO:0000256" key="4">
    <source>
        <dbReference type="SAM" id="MobiDB-lite"/>
    </source>
</evidence>
<dbReference type="CDD" id="cd01389">
    <property type="entry name" value="HMG-box_ROX1-like"/>
    <property type="match status" value="1"/>
</dbReference>
<dbReference type="PANTHER" id="PTHR45789">
    <property type="entry name" value="FI18025P1"/>
    <property type="match status" value="1"/>
</dbReference>
<name>A0ABR2J986_9PEZI</name>
<feature type="region of interest" description="Disordered" evidence="4">
    <location>
        <begin position="451"/>
        <end position="538"/>
    </location>
</feature>
<feature type="compositionally biased region" description="Basic and acidic residues" evidence="4">
    <location>
        <begin position="353"/>
        <end position="364"/>
    </location>
</feature>
<dbReference type="SUPFAM" id="SSF47095">
    <property type="entry name" value="HMG-box"/>
    <property type="match status" value="1"/>
</dbReference>
<gene>
    <name evidence="6" type="ORF">PGQ11_004873</name>
</gene>
<feature type="compositionally biased region" description="Basic residues" evidence="4">
    <location>
        <begin position="172"/>
        <end position="185"/>
    </location>
</feature>
<sequence>MSNTRPASPAPSQHPDAGADFSNGFQQLVNYNQSAPAVGVPYPPRHQTQSPYNNHGMPMYPSPYEGTPSHGGTPGYYHDDSFDSQYPDPEPGSVSVDPAMLDMSRLQLMPPDKPRGCCCHKTNTWRQITPHSGFHSPPMPPSKRYALRHSTTTASNESDPLRSVQSGGVSKPKPKPKPKAKGKKKPANDSDPKFTFDEPLSEMCKRVTEVQDADIEAWVNRSIDDRRREVEADKNHKIKRPMNAFMLYRKHHQNRVKLRFSHENHQIVSAVCGQGWAQEPKEVIEQYNEWARIERDNHARAFPDYKFTPSKSKKAFKKPGGYDSDEDWEVPEPKDVFDGLPPGASRMPSTRARSADHPDADYHPGGRAVYSTYQSHGGSHARNLSHYSYQNPNKPLPNGYNTALPQHEYYAQSVQTVGPPPHHYGHQQNMPHPGYHHENVYMIKTAQPAPVMHHHHAGTPSHHPYSTHGTPVPLAESPYDYPPSATMSPHPSSLPPPDHHQQHHDFSSGTPHPSSSMHGGYGAPPPPDPSGGGNDFYNELGAHDDIFNLGANPHYMGDMGTPVHGAPGDFLDDSGNGPHHHPQFVDPSAFDPALGMGPPPNLSGLGDLEALDPSLQDPVDWRTQELEPLPDERTMNELLEGATSSPTDTIAVAAPPGGTGSEAGGG</sequence>
<dbReference type="Pfam" id="PF00505">
    <property type="entry name" value="HMG_box"/>
    <property type="match status" value="1"/>
</dbReference>
<organism evidence="6 7">
    <name type="scientific">Apiospora arundinis</name>
    <dbReference type="NCBI Taxonomy" id="335852"/>
    <lineage>
        <taxon>Eukaryota</taxon>
        <taxon>Fungi</taxon>
        <taxon>Dikarya</taxon>
        <taxon>Ascomycota</taxon>
        <taxon>Pezizomycotina</taxon>
        <taxon>Sordariomycetes</taxon>
        <taxon>Xylariomycetidae</taxon>
        <taxon>Amphisphaeriales</taxon>
        <taxon>Apiosporaceae</taxon>
        <taxon>Apiospora</taxon>
    </lineage>
</organism>
<feature type="region of interest" description="Disordered" evidence="4">
    <location>
        <begin position="128"/>
        <end position="197"/>
    </location>
</feature>
<dbReference type="InterPro" id="IPR051356">
    <property type="entry name" value="SOX/SOX-like_TF"/>
</dbReference>
<feature type="region of interest" description="Disordered" evidence="4">
    <location>
        <begin position="1"/>
        <end position="93"/>
    </location>
</feature>
<comment type="caution">
    <text evidence="6">The sequence shown here is derived from an EMBL/GenBank/DDBJ whole genome shotgun (WGS) entry which is preliminary data.</text>
</comment>
<feature type="compositionally biased region" description="Polar residues" evidence="4">
    <location>
        <begin position="23"/>
        <end position="35"/>
    </location>
</feature>
<keyword evidence="7" id="KW-1185">Reference proteome</keyword>
<accession>A0ABR2J986</accession>
<feature type="region of interest" description="Disordered" evidence="4">
    <location>
        <begin position="312"/>
        <end position="364"/>
    </location>
</feature>
<proteinExistence type="predicted"/>
<dbReference type="InterPro" id="IPR036910">
    <property type="entry name" value="HMG_box_dom_sf"/>
</dbReference>
<dbReference type="Proteomes" id="UP001390339">
    <property type="component" value="Unassembled WGS sequence"/>
</dbReference>
<keyword evidence="2 3" id="KW-0539">Nucleus</keyword>
<feature type="domain" description="HMG box" evidence="5">
    <location>
        <begin position="238"/>
        <end position="306"/>
    </location>
</feature>
<feature type="DNA-binding region" description="HMG box" evidence="3">
    <location>
        <begin position="238"/>
        <end position="306"/>
    </location>
</feature>
<evidence type="ECO:0000259" key="5">
    <source>
        <dbReference type="PROSITE" id="PS50118"/>
    </source>
</evidence>
<feature type="compositionally biased region" description="Basic and acidic residues" evidence="4">
    <location>
        <begin position="497"/>
        <end position="506"/>
    </location>
</feature>
<evidence type="ECO:0000256" key="1">
    <source>
        <dbReference type="ARBA" id="ARBA00023125"/>
    </source>
</evidence>
<feature type="compositionally biased region" description="Basic and acidic residues" evidence="4">
    <location>
        <begin position="186"/>
        <end position="196"/>
    </location>
</feature>
<evidence type="ECO:0000313" key="7">
    <source>
        <dbReference type="Proteomes" id="UP001390339"/>
    </source>
</evidence>
<feature type="compositionally biased region" description="Gly residues" evidence="4">
    <location>
        <begin position="657"/>
        <end position="666"/>
    </location>
</feature>
<reference evidence="6 7" key="1">
    <citation type="journal article" date="2024" name="IMA Fungus">
        <title>Apiospora arundinis, a panoply of carbohydrate-active enzymes and secondary metabolites.</title>
        <authorList>
            <person name="Sorensen T."/>
            <person name="Petersen C."/>
            <person name="Muurmann A.T."/>
            <person name="Christiansen J.V."/>
            <person name="Brundto M.L."/>
            <person name="Overgaard C.K."/>
            <person name="Boysen A.T."/>
            <person name="Wollenberg R.D."/>
            <person name="Larsen T.O."/>
            <person name="Sorensen J.L."/>
            <person name="Nielsen K.L."/>
            <person name="Sondergaard T.E."/>
        </authorList>
    </citation>
    <scope>NUCLEOTIDE SEQUENCE [LARGE SCALE GENOMIC DNA]</scope>
    <source>
        <strain evidence="6 7">AAU 773</strain>
    </source>
</reference>
<protein>
    <submittedName>
        <fullName evidence="6">HMG-box protein STE11</fullName>
    </submittedName>
</protein>
<dbReference type="Gene3D" id="1.10.30.10">
    <property type="entry name" value="High mobility group box domain"/>
    <property type="match status" value="1"/>
</dbReference>
<feature type="compositionally biased region" description="Polar residues" evidence="4">
    <location>
        <begin position="149"/>
        <end position="168"/>
    </location>
</feature>